<accession>A0A0C4YTX3</accession>
<evidence type="ECO:0000256" key="6">
    <source>
        <dbReference type="ARBA" id="ARBA00029447"/>
    </source>
</evidence>
<dbReference type="PANTHER" id="PTHR43531:SF16">
    <property type="entry name" value="METHYL-ACCEPTING CHEMOTAXIS PROTEIN II"/>
    <property type="match status" value="1"/>
</dbReference>
<comment type="similarity">
    <text evidence="6">Belongs to the methyl-accepting chemotaxis (MCP) protein family.</text>
</comment>
<keyword evidence="12" id="KW-1185">Reference proteome</keyword>
<dbReference type="PROSITE" id="PS50885">
    <property type="entry name" value="HAMP"/>
    <property type="match status" value="1"/>
</dbReference>
<keyword evidence="3 8" id="KW-0812">Transmembrane</keyword>
<evidence type="ECO:0000256" key="8">
    <source>
        <dbReference type="SAM" id="Phobius"/>
    </source>
</evidence>
<keyword evidence="2" id="KW-1003">Cell membrane</keyword>
<dbReference type="InterPro" id="IPR003660">
    <property type="entry name" value="HAMP_dom"/>
</dbReference>
<evidence type="ECO:0000256" key="4">
    <source>
        <dbReference type="ARBA" id="ARBA00022989"/>
    </source>
</evidence>
<reference evidence="11 12" key="1">
    <citation type="journal article" date="2015" name="Genome Announc.">
        <title>Complete Genome Sequence of Cupriavidus basilensis 4G11, Isolated from the Oak Ridge Field Research Center Site.</title>
        <authorList>
            <person name="Ray J."/>
            <person name="Waters R.J."/>
            <person name="Skerker J.M."/>
            <person name="Kuehl J.V."/>
            <person name="Price M.N."/>
            <person name="Huang J."/>
            <person name="Chakraborty R."/>
            <person name="Arkin A.P."/>
            <person name="Deutschbauer A."/>
        </authorList>
    </citation>
    <scope>NUCLEOTIDE SEQUENCE [LARGE SCALE GENOMIC DNA]</scope>
    <source>
        <strain evidence="11">4G11</strain>
    </source>
</reference>
<evidence type="ECO:0000256" key="3">
    <source>
        <dbReference type="ARBA" id="ARBA00022692"/>
    </source>
</evidence>
<dbReference type="InterPro" id="IPR051310">
    <property type="entry name" value="MCP_chemotaxis"/>
</dbReference>
<protein>
    <submittedName>
        <fullName evidence="11">Methyl-accepting chemotaxis protein</fullName>
    </submittedName>
</protein>
<dbReference type="CDD" id="cd12913">
    <property type="entry name" value="PDC1_MCP_like"/>
    <property type="match status" value="1"/>
</dbReference>
<dbReference type="InterPro" id="IPR033479">
    <property type="entry name" value="dCache_1"/>
</dbReference>
<evidence type="ECO:0000256" key="5">
    <source>
        <dbReference type="ARBA" id="ARBA00023136"/>
    </source>
</evidence>
<dbReference type="SMART" id="SM00304">
    <property type="entry name" value="HAMP"/>
    <property type="match status" value="1"/>
</dbReference>
<evidence type="ECO:0000313" key="12">
    <source>
        <dbReference type="Proteomes" id="UP000031843"/>
    </source>
</evidence>
<dbReference type="PRINTS" id="PR00260">
    <property type="entry name" value="CHEMTRNSDUCR"/>
</dbReference>
<dbReference type="EMBL" id="CP010537">
    <property type="protein sequence ID" value="AJG24061.1"/>
    <property type="molecule type" value="Genomic_DNA"/>
</dbReference>
<dbReference type="SUPFAM" id="SSF103190">
    <property type="entry name" value="Sensory domain-like"/>
    <property type="match status" value="1"/>
</dbReference>
<keyword evidence="4 8" id="KW-1133">Transmembrane helix</keyword>
<dbReference type="AlphaFoldDB" id="A0A0C4YTX3"/>
<feature type="domain" description="Methyl-accepting transducer" evidence="9">
    <location>
        <begin position="357"/>
        <end position="586"/>
    </location>
</feature>
<evidence type="ECO:0000259" key="10">
    <source>
        <dbReference type="PROSITE" id="PS50885"/>
    </source>
</evidence>
<evidence type="ECO:0000256" key="7">
    <source>
        <dbReference type="PROSITE-ProRule" id="PRU00284"/>
    </source>
</evidence>
<dbReference type="STRING" id="68895.RR42_s2479"/>
<dbReference type="Proteomes" id="UP000031843">
    <property type="component" value="Chromosome secondary"/>
</dbReference>
<dbReference type="KEGG" id="cbw:RR42_s2479"/>
<dbReference type="Gene3D" id="1.10.287.950">
    <property type="entry name" value="Methyl-accepting chemotaxis protein"/>
    <property type="match status" value="1"/>
</dbReference>
<dbReference type="InterPro" id="IPR004090">
    <property type="entry name" value="Chemotax_Me-accpt_rcpt"/>
</dbReference>
<dbReference type="SMART" id="SM00283">
    <property type="entry name" value="MA"/>
    <property type="match status" value="1"/>
</dbReference>
<keyword evidence="5 8" id="KW-0472">Membrane</keyword>
<dbReference type="CDD" id="cd12912">
    <property type="entry name" value="PDC2_MCP_like"/>
    <property type="match status" value="1"/>
</dbReference>
<evidence type="ECO:0000259" key="9">
    <source>
        <dbReference type="PROSITE" id="PS50111"/>
    </source>
</evidence>
<dbReference type="GO" id="GO:0006935">
    <property type="term" value="P:chemotaxis"/>
    <property type="evidence" value="ECO:0007669"/>
    <property type="project" value="InterPro"/>
</dbReference>
<dbReference type="CDD" id="cd06225">
    <property type="entry name" value="HAMP"/>
    <property type="match status" value="1"/>
</dbReference>
<gene>
    <name evidence="11" type="ORF">RR42_s2479</name>
</gene>
<dbReference type="Pfam" id="PF00672">
    <property type="entry name" value="HAMP"/>
    <property type="match status" value="1"/>
</dbReference>
<dbReference type="GO" id="GO:0005886">
    <property type="term" value="C:plasma membrane"/>
    <property type="evidence" value="ECO:0007669"/>
    <property type="project" value="UniProtKB-SubCell"/>
</dbReference>
<dbReference type="FunFam" id="1.10.287.950:FF:000001">
    <property type="entry name" value="Methyl-accepting chemotaxis sensory transducer"/>
    <property type="match status" value="1"/>
</dbReference>
<dbReference type="GO" id="GO:0007165">
    <property type="term" value="P:signal transduction"/>
    <property type="evidence" value="ECO:0007669"/>
    <property type="project" value="UniProtKB-KW"/>
</dbReference>
<dbReference type="InterPro" id="IPR029151">
    <property type="entry name" value="Sensor-like_sf"/>
</dbReference>
<dbReference type="PANTHER" id="PTHR43531">
    <property type="entry name" value="PROTEIN ICFG"/>
    <property type="match status" value="1"/>
</dbReference>
<dbReference type="Gene3D" id="3.30.450.20">
    <property type="entry name" value="PAS domain"/>
    <property type="match status" value="2"/>
</dbReference>
<dbReference type="PROSITE" id="PS50111">
    <property type="entry name" value="CHEMOTAXIS_TRANSDUC_2"/>
    <property type="match status" value="1"/>
</dbReference>
<dbReference type="GO" id="GO:0004888">
    <property type="term" value="F:transmembrane signaling receptor activity"/>
    <property type="evidence" value="ECO:0007669"/>
    <property type="project" value="InterPro"/>
</dbReference>
<feature type="transmembrane region" description="Helical" evidence="8">
    <location>
        <begin position="274"/>
        <end position="301"/>
    </location>
</feature>
<comment type="subcellular location">
    <subcellularLocation>
        <location evidence="1">Cell membrane</location>
        <topology evidence="1">Multi-pass membrane protein</topology>
    </subcellularLocation>
</comment>
<evidence type="ECO:0000313" key="11">
    <source>
        <dbReference type="EMBL" id="AJG24061.1"/>
    </source>
</evidence>
<dbReference type="InterPro" id="IPR004089">
    <property type="entry name" value="MCPsignal_dom"/>
</dbReference>
<keyword evidence="7" id="KW-0807">Transducer</keyword>
<proteinExistence type="inferred from homology"/>
<dbReference type="CDD" id="cd11386">
    <property type="entry name" value="MCP_signal"/>
    <property type="match status" value="1"/>
</dbReference>
<evidence type="ECO:0000256" key="1">
    <source>
        <dbReference type="ARBA" id="ARBA00004651"/>
    </source>
</evidence>
<dbReference type="RefSeq" id="WP_043356077.1">
    <property type="nucleotide sequence ID" value="NZ_CP010537.1"/>
</dbReference>
<organism evidence="11 12">
    <name type="scientific">Cupriavidus basilensis</name>
    <dbReference type="NCBI Taxonomy" id="68895"/>
    <lineage>
        <taxon>Bacteria</taxon>
        <taxon>Pseudomonadati</taxon>
        <taxon>Pseudomonadota</taxon>
        <taxon>Betaproteobacteria</taxon>
        <taxon>Burkholderiales</taxon>
        <taxon>Burkholderiaceae</taxon>
        <taxon>Cupriavidus</taxon>
    </lineage>
</organism>
<sequence>MLSSLRARIVALSVAIVVVALIANAVINHVVASSYSDDAIDSNLAAVQNGHVGAIADWVASHMQMIDSLQDAATQSDTNAAIAALKQVSSAGGFVMTYIGFPDKSHRFSDTEGLRPNYDPTSRPWYKQAVAAGKPVVTPPYVAASSGKLVVTFAVPILRDGALKGVVAGDVSMDSVIANIKAIHPTPASFGVLVTKDGKIVAHQDDKLTLKPVTDLMPALALDKLATLEGAKAPLQVEVDNAPKLLRARSVPGTDWIAVIALDQGEATAGMRSMLMASVFVLIVIACVAAAIVAGVTAVSFRRLSVIRDAMRDIGSGDGDLTRRLPANGSDEVAQIAQAFNAFAEKLVSVMRQIRDASASVHAAADEIAAGNIDLSRRTESAAASLEETAASMEQITATVSQSAMSAKQADASAIAASQVAGNGGAAIGEAIQTMSEIERASVKVSDIIGVIEGIAFQTNILALNAAVEAARAGEQGRGFAVVAGEVRGLAQRSSQAAKEIKTLIETTVDSVVSGSGQVRRAGDTMNAIVGNVDKVTSIISEITNAAQEQTRGIQEVNLAVSQLDQMVQQNAALVEESTAAAEALQGQAGALAGVVGQFRLG</sequence>
<dbReference type="OrthoDB" id="2489132at2"/>
<feature type="domain" description="HAMP" evidence="10">
    <location>
        <begin position="298"/>
        <end position="352"/>
    </location>
</feature>
<name>A0A0C4YTX3_9BURK</name>
<dbReference type="SUPFAM" id="SSF58104">
    <property type="entry name" value="Methyl-accepting chemotaxis protein (MCP) signaling domain"/>
    <property type="match status" value="1"/>
</dbReference>
<evidence type="ECO:0000256" key="2">
    <source>
        <dbReference type="ARBA" id="ARBA00022475"/>
    </source>
</evidence>
<dbReference type="Pfam" id="PF00015">
    <property type="entry name" value="MCPsignal"/>
    <property type="match status" value="1"/>
</dbReference>
<dbReference type="Pfam" id="PF02743">
    <property type="entry name" value="dCache_1"/>
    <property type="match status" value="1"/>
</dbReference>